<dbReference type="CDD" id="cd00371">
    <property type="entry name" value="HMA"/>
    <property type="match status" value="1"/>
</dbReference>
<dbReference type="Gene3D" id="3.30.70.100">
    <property type="match status" value="1"/>
</dbReference>
<dbReference type="InterPro" id="IPR036163">
    <property type="entry name" value="HMA_dom_sf"/>
</dbReference>
<dbReference type="RefSeq" id="WP_105474372.1">
    <property type="nucleotide sequence ID" value="NZ_PVEO01000008.1"/>
</dbReference>
<name>A0A362WYF9_9FLAO</name>
<evidence type="ECO:0000259" key="1">
    <source>
        <dbReference type="PROSITE" id="PS50846"/>
    </source>
</evidence>
<dbReference type="AlphaFoldDB" id="A0A362WYF9"/>
<protein>
    <submittedName>
        <fullName evidence="2">Copper chaperone CopZ</fullName>
    </submittedName>
</protein>
<comment type="caution">
    <text evidence="2">The sequence shown here is derived from an EMBL/GenBank/DDBJ whole genome shotgun (WGS) entry which is preliminary data.</text>
</comment>
<dbReference type="EMBL" id="PVEO01000008">
    <property type="protein sequence ID" value="PQV46952.1"/>
    <property type="molecule type" value="Genomic_DNA"/>
</dbReference>
<dbReference type="GO" id="GO:0046872">
    <property type="term" value="F:metal ion binding"/>
    <property type="evidence" value="ECO:0007669"/>
    <property type="project" value="InterPro"/>
</dbReference>
<gene>
    <name evidence="2" type="ORF">CLV33_108109</name>
</gene>
<dbReference type="SUPFAM" id="SSF55008">
    <property type="entry name" value="HMA, heavy metal-associated domain"/>
    <property type="match status" value="1"/>
</dbReference>
<accession>A0A362WYF9</accession>
<organism evidence="2 3">
    <name type="scientific">Jejuia pallidilutea</name>
    <dbReference type="NCBI Taxonomy" id="504487"/>
    <lineage>
        <taxon>Bacteria</taxon>
        <taxon>Pseudomonadati</taxon>
        <taxon>Bacteroidota</taxon>
        <taxon>Flavobacteriia</taxon>
        <taxon>Flavobacteriales</taxon>
        <taxon>Flavobacteriaceae</taxon>
        <taxon>Jejuia</taxon>
    </lineage>
</organism>
<dbReference type="PROSITE" id="PS50846">
    <property type="entry name" value="HMA_2"/>
    <property type="match status" value="1"/>
</dbReference>
<dbReference type="InterPro" id="IPR006121">
    <property type="entry name" value="HMA_dom"/>
</dbReference>
<evidence type="ECO:0000313" key="3">
    <source>
        <dbReference type="Proteomes" id="UP000251545"/>
    </source>
</evidence>
<dbReference type="Pfam" id="PF00403">
    <property type="entry name" value="HMA"/>
    <property type="match status" value="1"/>
</dbReference>
<dbReference type="Proteomes" id="UP000251545">
    <property type="component" value="Unassembled WGS sequence"/>
</dbReference>
<proteinExistence type="predicted"/>
<sequence length="89" mass="9426">MKTTLEIQNLKCGGCANTIINKLSAVSGIDTVSVNTEHNTVELSYESEAHLEDAKKLLKTIGYPIAGDKNALGTKAKSFVSCAIGRVNS</sequence>
<feature type="domain" description="HMA" evidence="1">
    <location>
        <begin position="1"/>
        <end position="66"/>
    </location>
</feature>
<reference evidence="2 3" key="1">
    <citation type="submission" date="2018-02" db="EMBL/GenBank/DDBJ databases">
        <title>Genomic Encyclopedia of Archaeal and Bacterial Type Strains, Phase II (KMG-II): from individual species to whole genera.</title>
        <authorList>
            <person name="Goeker M."/>
        </authorList>
    </citation>
    <scope>NUCLEOTIDE SEQUENCE [LARGE SCALE GENOMIC DNA]</scope>
    <source>
        <strain evidence="2 3">DSM 21165</strain>
    </source>
</reference>
<evidence type="ECO:0000313" key="2">
    <source>
        <dbReference type="EMBL" id="PQV46952.1"/>
    </source>
</evidence>